<proteinExistence type="predicted"/>
<keyword evidence="2" id="KW-1185">Reference proteome</keyword>
<dbReference type="Proteomes" id="UP000308430">
    <property type="component" value="Unassembled WGS sequence"/>
</dbReference>
<evidence type="ECO:0000313" key="2">
    <source>
        <dbReference type="Proteomes" id="UP000308430"/>
    </source>
</evidence>
<organism evidence="1 2">
    <name type="scientific">Pseudothauera nasutitermitis</name>
    <dbReference type="NCBI Taxonomy" id="2565930"/>
    <lineage>
        <taxon>Bacteria</taxon>
        <taxon>Pseudomonadati</taxon>
        <taxon>Pseudomonadota</taxon>
        <taxon>Betaproteobacteria</taxon>
        <taxon>Rhodocyclales</taxon>
        <taxon>Zoogloeaceae</taxon>
        <taxon>Pseudothauera</taxon>
    </lineage>
</organism>
<dbReference type="EMBL" id="SSOC01000006">
    <property type="protein sequence ID" value="THF63088.1"/>
    <property type="molecule type" value="Genomic_DNA"/>
</dbReference>
<name>A0A4S4AWV2_9RHOO</name>
<gene>
    <name evidence="1" type="ORF">E6C76_17715</name>
</gene>
<accession>A0A4S4AWV2</accession>
<dbReference type="OrthoDB" id="9182779at2"/>
<dbReference type="RefSeq" id="WP_136349568.1">
    <property type="nucleotide sequence ID" value="NZ_SSOC01000006.1"/>
</dbReference>
<evidence type="ECO:0000313" key="1">
    <source>
        <dbReference type="EMBL" id="THF63088.1"/>
    </source>
</evidence>
<sequence length="74" mass="8333">METRARRIVQILESEVLAICADAGLACDDFNQLLENLESHDETTRHLSAPVAEALRSLLALRRDMLAIRVPPRH</sequence>
<protein>
    <submittedName>
        <fullName evidence="1">Uncharacterized protein</fullName>
    </submittedName>
</protein>
<comment type="caution">
    <text evidence="1">The sequence shown here is derived from an EMBL/GenBank/DDBJ whole genome shotgun (WGS) entry which is preliminary data.</text>
</comment>
<dbReference type="AlphaFoldDB" id="A0A4S4AWV2"/>
<reference evidence="1 2" key="1">
    <citation type="submission" date="2019-04" db="EMBL/GenBank/DDBJ databases">
        <title>Azoarcus nasutitermitis sp. nov. isolated from termite nest.</title>
        <authorList>
            <person name="Lin S.-Y."/>
            <person name="Hameed A."/>
            <person name="Hsu Y.-H."/>
            <person name="Young C.-C."/>
        </authorList>
    </citation>
    <scope>NUCLEOTIDE SEQUENCE [LARGE SCALE GENOMIC DNA]</scope>
    <source>
        <strain evidence="1 2">CC-YHH838</strain>
    </source>
</reference>